<evidence type="ECO:0000256" key="2">
    <source>
        <dbReference type="ARBA" id="ARBA00022737"/>
    </source>
</evidence>
<feature type="domain" description="GPI inositol-deacylase winged helix" evidence="4">
    <location>
        <begin position="9"/>
        <end position="86"/>
    </location>
</feature>
<proteinExistence type="predicted"/>
<feature type="non-terminal residue" evidence="5">
    <location>
        <position position="403"/>
    </location>
</feature>
<dbReference type="PANTHER" id="PTHR19848">
    <property type="entry name" value="WD40 REPEAT PROTEIN"/>
    <property type="match status" value="1"/>
</dbReference>
<accession>A0A8T9AXQ9</accession>
<feature type="non-terminal residue" evidence="5">
    <location>
        <position position="1"/>
    </location>
</feature>
<name>A0A8T9AXQ9_9HELO</name>
<dbReference type="Gene3D" id="2.130.10.10">
    <property type="entry name" value="YVTN repeat-like/Quinoprotein amine dehydrogenase"/>
    <property type="match status" value="1"/>
</dbReference>
<sequence length="403" mass="45219">QVSESNNADICKRILSIVAVVKRPVTLRELVSLDDTLHKLDSPDNLSEDIEDLKQIVGRCGSFLTIRKSTVYFVHQSAKDFLLQENTPQGLFRSGVGEVNHTIFSRSLQIMSMALRRDVYCLRAPGIIIDQVKQPDPDPLAAVRYFCLYWVDHLLECQSTEDTIKDLKDSGQVYSFLCQYFLYWLEALSLLRSVPEGIIRIKKLEDLQFKGSPDLSAFIQDARRFAVSTRSIIEQAPLQAYCSALVFAPEKSIIREAFESCIPPWIQTKPRVEIYWNAMLQTLEGHTGYVSSVAFSPDGKQIVSGSWDKTVRRWDAATGEQLLPALEGHTSIVSSVAFSPDGKHISTLHVSKNWLVDGTTNLLWLPAGYRPTCQAAWGGIIALGLSSGRLSVLQFQQRLKLII</sequence>
<dbReference type="EMBL" id="QGMF01002079">
    <property type="protein sequence ID" value="TVY12500.1"/>
    <property type="molecule type" value="Genomic_DNA"/>
</dbReference>
<gene>
    <name evidence="5" type="primary">HET-E1_13</name>
    <name evidence="5" type="ORF">LARI1_G009626</name>
</gene>
<keyword evidence="2" id="KW-0677">Repeat</keyword>
<dbReference type="Pfam" id="PF00400">
    <property type="entry name" value="WD40"/>
    <property type="match status" value="2"/>
</dbReference>
<dbReference type="PANTHER" id="PTHR19848:SF8">
    <property type="entry name" value="F-BOX AND WD REPEAT DOMAIN CONTAINING 7"/>
    <property type="match status" value="1"/>
</dbReference>
<dbReference type="PROSITE" id="PS50082">
    <property type="entry name" value="WD_REPEATS_2"/>
    <property type="match status" value="1"/>
</dbReference>
<keyword evidence="6" id="KW-1185">Reference proteome</keyword>
<evidence type="ECO:0000256" key="1">
    <source>
        <dbReference type="ARBA" id="ARBA00022574"/>
    </source>
</evidence>
<dbReference type="SUPFAM" id="SSF50978">
    <property type="entry name" value="WD40 repeat-like"/>
    <property type="match status" value="1"/>
</dbReference>
<evidence type="ECO:0000313" key="5">
    <source>
        <dbReference type="EMBL" id="TVY12500.1"/>
    </source>
</evidence>
<evidence type="ECO:0000313" key="6">
    <source>
        <dbReference type="Proteomes" id="UP000469559"/>
    </source>
</evidence>
<protein>
    <submittedName>
        <fullName evidence="5">Vegetative incompatibility protein HET-E-1</fullName>
    </submittedName>
</protein>
<dbReference type="InterPro" id="IPR036322">
    <property type="entry name" value="WD40_repeat_dom_sf"/>
</dbReference>
<feature type="repeat" description="WD" evidence="3">
    <location>
        <begin position="283"/>
        <end position="324"/>
    </location>
</feature>
<organism evidence="5 6">
    <name type="scientific">Lachnellula arida</name>
    <dbReference type="NCBI Taxonomy" id="1316785"/>
    <lineage>
        <taxon>Eukaryota</taxon>
        <taxon>Fungi</taxon>
        <taxon>Dikarya</taxon>
        <taxon>Ascomycota</taxon>
        <taxon>Pezizomycotina</taxon>
        <taxon>Leotiomycetes</taxon>
        <taxon>Helotiales</taxon>
        <taxon>Lachnaceae</taxon>
        <taxon>Lachnellula</taxon>
    </lineage>
</organism>
<comment type="caution">
    <text evidence="5">The sequence shown here is derived from an EMBL/GenBank/DDBJ whole genome shotgun (WGS) entry which is preliminary data.</text>
</comment>
<evidence type="ECO:0000259" key="4">
    <source>
        <dbReference type="Pfam" id="PF22939"/>
    </source>
</evidence>
<dbReference type="PROSITE" id="PS50294">
    <property type="entry name" value="WD_REPEATS_REGION"/>
    <property type="match status" value="1"/>
</dbReference>
<dbReference type="SMART" id="SM00320">
    <property type="entry name" value="WD40"/>
    <property type="match status" value="2"/>
</dbReference>
<keyword evidence="1 3" id="KW-0853">WD repeat</keyword>
<reference evidence="5 6" key="1">
    <citation type="submission" date="2018-05" db="EMBL/GenBank/DDBJ databases">
        <title>Whole genome sequencing for identification of molecular markers to develop diagnostic detection tools for the regulated plant pathogen Lachnellula willkommii.</title>
        <authorList>
            <person name="Giroux E."/>
            <person name="Bilodeau G."/>
        </authorList>
    </citation>
    <scope>NUCLEOTIDE SEQUENCE [LARGE SCALE GENOMIC DNA]</scope>
    <source>
        <strain evidence="5 6">CBS 203.66</strain>
    </source>
</reference>
<dbReference type="OrthoDB" id="3783534at2759"/>
<dbReference type="InterPro" id="IPR001680">
    <property type="entry name" value="WD40_rpt"/>
</dbReference>
<dbReference type="InterPro" id="IPR015943">
    <property type="entry name" value="WD40/YVTN_repeat-like_dom_sf"/>
</dbReference>
<dbReference type="InterPro" id="IPR054471">
    <property type="entry name" value="GPIID_WHD"/>
</dbReference>
<dbReference type="AlphaFoldDB" id="A0A8T9AXQ9"/>
<evidence type="ECO:0000256" key="3">
    <source>
        <dbReference type="PROSITE-ProRule" id="PRU00221"/>
    </source>
</evidence>
<dbReference type="Pfam" id="PF22939">
    <property type="entry name" value="WHD_GPIID"/>
    <property type="match status" value="1"/>
</dbReference>
<dbReference type="Proteomes" id="UP000469559">
    <property type="component" value="Unassembled WGS sequence"/>
</dbReference>